<sequence length="125" mass="13545">MLEFTIRQIFVGARPPLDDAPALIDFAQRTAAGTLGVILIDTFLMASLVVFLAAFRQLITQVRPDLDWVSALAYGAGIVWVAITLVGDGLEGERPWMPARSTRTRTSSARSRSGTRCCSARSDAC</sequence>
<proteinExistence type="predicted"/>
<reference evidence="3" key="1">
    <citation type="journal article" date="2019" name="Int. J. Syst. Evol. Microbiol.">
        <title>The Global Catalogue of Microorganisms (GCM) 10K type strain sequencing project: providing services to taxonomists for standard genome sequencing and annotation.</title>
        <authorList>
            <consortium name="The Broad Institute Genomics Platform"/>
            <consortium name="The Broad Institute Genome Sequencing Center for Infectious Disease"/>
            <person name="Wu L."/>
            <person name="Ma J."/>
        </authorList>
    </citation>
    <scope>NUCLEOTIDE SEQUENCE [LARGE SCALE GENOMIC DNA]</scope>
    <source>
        <strain evidence="3">NBRC 108894</strain>
    </source>
</reference>
<evidence type="ECO:0000256" key="1">
    <source>
        <dbReference type="SAM" id="Phobius"/>
    </source>
</evidence>
<evidence type="ECO:0000313" key="2">
    <source>
        <dbReference type="EMBL" id="GMA96264.1"/>
    </source>
</evidence>
<dbReference type="Proteomes" id="UP001157034">
    <property type="component" value="Unassembled WGS sequence"/>
</dbReference>
<keyword evidence="3" id="KW-1185">Reference proteome</keyword>
<protein>
    <submittedName>
        <fullName evidence="2">Uncharacterized protein</fullName>
    </submittedName>
</protein>
<evidence type="ECO:0000313" key="3">
    <source>
        <dbReference type="Proteomes" id="UP001157034"/>
    </source>
</evidence>
<feature type="transmembrane region" description="Helical" evidence="1">
    <location>
        <begin position="31"/>
        <end position="54"/>
    </location>
</feature>
<name>A0ABQ6KA78_9MICO</name>
<keyword evidence="1" id="KW-0812">Transmembrane</keyword>
<comment type="caution">
    <text evidence="2">The sequence shown here is derived from an EMBL/GenBank/DDBJ whole genome shotgun (WGS) entry which is preliminary data.</text>
</comment>
<keyword evidence="1" id="KW-1133">Transmembrane helix</keyword>
<gene>
    <name evidence="2" type="ORF">GCM10025881_30880</name>
</gene>
<organism evidence="2 3">
    <name type="scientific">Pseudolysinimonas kribbensis</name>
    <dbReference type="NCBI Taxonomy" id="433641"/>
    <lineage>
        <taxon>Bacteria</taxon>
        <taxon>Bacillati</taxon>
        <taxon>Actinomycetota</taxon>
        <taxon>Actinomycetes</taxon>
        <taxon>Micrococcales</taxon>
        <taxon>Microbacteriaceae</taxon>
        <taxon>Pseudolysinimonas</taxon>
    </lineage>
</organism>
<dbReference type="RefSeq" id="WP_284254878.1">
    <property type="nucleotide sequence ID" value="NZ_BSVB01000001.1"/>
</dbReference>
<accession>A0ABQ6KA78</accession>
<keyword evidence="1" id="KW-0472">Membrane</keyword>
<feature type="transmembrane region" description="Helical" evidence="1">
    <location>
        <begin position="66"/>
        <end position="87"/>
    </location>
</feature>
<dbReference type="EMBL" id="BSVB01000001">
    <property type="protein sequence ID" value="GMA96264.1"/>
    <property type="molecule type" value="Genomic_DNA"/>
</dbReference>